<organism evidence="2 3">
    <name type="scientific">Hydnomerulius pinastri MD-312</name>
    <dbReference type="NCBI Taxonomy" id="994086"/>
    <lineage>
        <taxon>Eukaryota</taxon>
        <taxon>Fungi</taxon>
        <taxon>Dikarya</taxon>
        <taxon>Basidiomycota</taxon>
        <taxon>Agaricomycotina</taxon>
        <taxon>Agaricomycetes</taxon>
        <taxon>Agaricomycetidae</taxon>
        <taxon>Boletales</taxon>
        <taxon>Boletales incertae sedis</taxon>
        <taxon>Leucogyrophana</taxon>
    </lineage>
</organism>
<feature type="region of interest" description="Disordered" evidence="1">
    <location>
        <begin position="1"/>
        <end position="93"/>
    </location>
</feature>
<evidence type="ECO:0000313" key="3">
    <source>
        <dbReference type="Proteomes" id="UP000053820"/>
    </source>
</evidence>
<reference evidence="2 3" key="1">
    <citation type="submission" date="2014-04" db="EMBL/GenBank/DDBJ databases">
        <title>Evolutionary Origins and Diversification of the Mycorrhizal Mutualists.</title>
        <authorList>
            <consortium name="DOE Joint Genome Institute"/>
            <consortium name="Mycorrhizal Genomics Consortium"/>
            <person name="Kohler A."/>
            <person name="Kuo A."/>
            <person name="Nagy L.G."/>
            <person name="Floudas D."/>
            <person name="Copeland A."/>
            <person name="Barry K.W."/>
            <person name="Cichocki N."/>
            <person name="Veneault-Fourrey C."/>
            <person name="LaButti K."/>
            <person name="Lindquist E.A."/>
            <person name="Lipzen A."/>
            <person name="Lundell T."/>
            <person name="Morin E."/>
            <person name="Murat C."/>
            <person name="Riley R."/>
            <person name="Ohm R."/>
            <person name="Sun H."/>
            <person name="Tunlid A."/>
            <person name="Henrissat B."/>
            <person name="Grigoriev I.V."/>
            <person name="Hibbett D.S."/>
            <person name="Martin F."/>
        </authorList>
    </citation>
    <scope>NUCLEOTIDE SEQUENCE [LARGE SCALE GENOMIC DNA]</scope>
    <source>
        <strain evidence="2 3">MD-312</strain>
    </source>
</reference>
<feature type="compositionally biased region" description="Polar residues" evidence="1">
    <location>
        <begin position="1"/>
        <end position="18"/>
    </location>
</feature>
<evidence type="ECO:0000256" key="1">
    <source>
        <dbReference type="SAM" id="MobiDB-lite"/>
    </source>
</evidence>
<proteinExistence type="predicted"/>
<keyword evidence="3" id="KW-1185">Reference proteome</keyword>
<feature type="compositionally biased region" description="Polar residues" evidence="1">
    <location>
        <begin position="81"/>
        <end position="93"/>
    </location>
</feature>
<dbReference type="AlphaFoldDB" id="A0A0C9WBM7"/>
<accession>A0A0C9WBM7</accession>
<dbReference type="HOGENOM" id="CLU_2236946_0_0_1"/>
<feature type="compositionally biased region" description="Basic and acidic residues" evidence="1">
    <location>
        <begin position="23"/>
        <end position="36"/>
    </location>
</feature>
<sequence length="105" mass="11343">MPTHRSQSLQAVLFSGTSADGGLEVRQDRDTGRENPDSATTSQIRMPALKSAKSHPAFVLNEYSRFADDENMPDDNDNGDKNASTQDPPLTISSQCTCKSTAIVV</sequence>
<name>A0A0C9WBM7_9AGAM</name>
<evidence type="ECO:0000313" key="2">
    <source>
        <dbReference type="EMBL" id="KIJ60957.1"/>
    </source>
</evidence>
<dbReference type="Proteomes" id="UP000053820">
    <property type="component" value="Unassembled WGS sequence"/>
</dbReference>
<gene>
    <name evidence="2" type="ORF">HYDPIDRAFT_31827</name>
</gene>
<dbReference type="EMBL" id="KN839867">
    <property type="protein sequence ID" value="KIJ60957.1"/>
    <property type="molecule type" value="Genomic_DNA"/>
</dbReference>
<protein>
    <submittedName>
        <fullName evidence="2">Uncharacterized protein</fullName>
    </submittedName>
</protein>